<dbReference type="Proteomes" id="UP000292385">
    <property type="component" value="Unassembled WGS sequence"/>
</dbReference>
<comment type="caution">
    <text evidence="1">The sequence shown here is derived from an EMBL/GenBank/DDBJ whole genome shotgun (WGS) entry which is preliminary data.</text>
</comment>
<evidence type="ECO:0000313" key="1">
    <source>
        <dbReference type="EMBL" id="TCC22768.1"/>
    </source>
</evidence>
<reference evidence="1 2" key="1">
    <citation type="submission" date="2019-02" db="EMBL/GenBank/DDBJ databases">
        <title>Kribbella capetownensis sp. nov. and Kribbella speibonae sp. nov., isolated from soil.</title>
        <authorList>
            <person name="Curtis S.M."/>
            <person name="Norton I."/>
            <person name="Everest G.J."/>
            <person name="Meyers P.R."/>
        </authorList>
    </citation>
    <scope>NUCLEOTIDE SEQUENCE [LARGE SCALE GENOMIC DNA]</scope>
    <source>
        <strain evidence="1 2">SK5</strain>
    </source>
</reference>
<evidence type="ECO:0000313" key="2">
    <source>
        <dbReference type="Proteomes" id="UP000292385"/>
    </source>
</evidence>
<accession>A0ABY2A2Z0</accession>
<dbReference type="EMBL" id="SJJY01000004">
    <property type="protein sequence ID" value="TCC22768.1"/>
    <property type="molecule type" value="Genomic_DNA"/>
</dbReference>
<sequence length="849" mass="92103">MLFVAAVHFPPTRQAFHQIRAKFVRDRKGVDKNRAAGFVFFVNQPLSPVQRESLLKLGGPQDDIFHLERIRHCLDSPTGYGLRQLYLGLSMSPEEETAHHSIQKVSAREADQRPEDAGRLLQVAGFPELGEVLMRLPEGYDGRPELDVLEGGIGQLELVLYQLLRIDGRGDLVLDAEANEALVPEEHRWWTDQDPRALAVSEDAGVASEFLATVETLGGVPVRGVAESIDPVVTALLEVDFWRHSPQWILSSWFPGEGTAYLAVATASLAAWTSETGSGLLVYVDGTVVDQGEGTRDAPGPLHSYLLCISRAPAGTDELAAIHRLVVSCPGEGWCRVDGCSTIARDIETEIAPLLERAVRSAGVASAAHRHAAGSVYQEMYGSGSDHGYAEGLLDILAHTLEGSGWKEIERSEWEGGNEELLVRRADDFLVLEHDPVTRQILVGDGTYALHGILDVLAGEGLMAESGEHLVADISDAVETWGADCLSAAADALSGRVDLERAPGFTSRQATLLGMHPAGLGYVTTADCDALCEAQLAGLLRAVDAELPAWVRDTDGSGSDSERVSGTRSGGSVRLAPLLPMTEISREPVAGGELANLAAEIESLRESASPPALDPPEYYQVDDRLIEIWNLSAGPAVIEFTQVEVPGARAALKEKLHELVELGLDVDRLPQWQIEETSEISRIFTGYLTEDEARADGRRLLLDAAIRSPDLRFMTGWERDALLLVRGLDWYTIRTRADGSISYKVNEEPLNAHMTFAEMGGSLARDIEYGPPFGADLGPFAKKVASAFIHREAADALLAQARQSLRVTMQGIDRVEEAGGAPVDFAELARRLYADSSELVNLGPARRPR</sequence>
<organism evidence="1 2">
    <name type="scientific">Kribbella speibonae</name>
    <dbReference type="NCBI Taxonomy" id="1572660"/>
    <lineage>
        <taxon>Bacteria</taxon>
        <taxon>Bacillati</taxon>
        <taxon>Actinomycetota</taxon>
        <taxon>Actinomycetes</taxon>
        <taxon>Propionibacteriales</taxon>
        <taxon>Kribbellaceae</taxon>
        <taxon>Kribbella</taxon>
    </lineage>
</organism>
<name>A0ABY2A2Z0_9ACTN</name>
<dbReference type="RefSeq" id="WP_131463002.1">
    <property type="nucleotide sequence ID" value="NZ_SJJY01000004.1"/>
</dbReference>
<gene>
    <name evidence="1" type="ORF">E0H58_20510</name>
</gene>
<protein>
    <submittedName>
        <fullName evidence="1">Uncharacterized protein</fullName>
    </submittedName>
</protein>
<keyword evidence="2" id="KW-1185">Reference proteome</keyword>
<proteinExistence type="predicted"/>